<keyword evidence="8" id="KW-0333">Golgi apparatus</keyword>
<accession>U5EWV6</accession>
<dbReference type="GO" id="GO:0000139">
    <property type="term" value="C:Golgi membrane"/>
    <property type="evidence" value="ECO:0007669"/>
    <property type="project" value="UniProtKB-SubCell"/>
</dbReference>
<keyword evidence="7 10" id="KW-1133">Transmembrane helix</keyword>
<dbReference type="EMBL" id="GANO01002797">
    <property type="protein sequence ID" value="JAB57074.1"/>
    <property type="molecule type" value="mRNA"/>
</dbReference>
<sequence>MKKLTGTFIFTKWDPYLLILQIISMQSLLYVSLGFIMFFMDNLAETNHNLDHIFQYHEIHVSDLGGRLVIFAFVINSLVGASLLWCIVRRTKLCLDFSCTFHGIHLLICWWYNAEFPAASCWLLNCVCATLMCVCGEFLCLKTELREIPIHGYSSLNTKVDLLISVTSHFTNQL</sequence>
<dbReference type="PANTHER" id="PTHR12952:SF0">
    <property type="entry name" value="PROTEIN SYS1 HOMOLOG"/>
    <property type="match status" value="1"/>
</dbReference>
<evidence type="ECO:0000313" key="11">
    <source>
        <dbReference type="EMBL" id="JAB57074.1"/>
    </source>
</evidence>
<evidence type="ECO:0000256" key="9">
    <source>
        <dbReference type="ARBA" id="ARBA00023136"/>
    </source>
</evidence>
<evidence type="ECO:0000256" key="5">
    <source>
        <dbReference type="ARBA" id="ARBA00022692"/>
    </source>
</evidence>
<dbReference type="InterPro" id="IPR019185">
    <property type="entry name" value="Integral_membrane_SYS1-rel"/>
</dbReference>
<keyword evidence="6" id="KW-0653">Protein transport</keyword>
<evidence type="ECO:0000256" key="8">
    <source>
        <dbReference type="ARBA" id="ARBA00023034"/>
    </source>
</evidence>
<feature type="transmembrane region" description="Helical" evidence="10">
    <location>
        <begin position="16"/>
        <end position="40"/>
    </location>
</feature>
<organism evidence="11">
    <name type="scientific">Corethrella appendiculata</name>
    <dbReference type="NCBI Taxonomy" id="1370023"/>
    <lineage>
        <taxon>Eukaryota</taxon>
        <taxon>Metazoa</taxon>
        <taxon>Ecdysozoa</taxon>
        <taxon>Arthropoda</taxon>
        <taxon>Hexapoda</taxon>
        <taxon>Insecta</taxon>
        <taxon>Pterygota</taxon>
        <taxon>Neoptera</taxon>
        <taxon>Endopterygota</taxon>
        <taxon>Diptera</taxon>
        <taxon>Nematocera</taxon>
        <taxon>Culicoidea</taxon>
        <taxon>Chaoboridae</taxon>
        <taxon>Corethrella</taxon>
    </lineage>
</organism>
<evidence type="ECO:0000256" key="10">
    <source>
        <dbReference type="SAM" id="Phobius"/>
    </source>
</evidence>
<dbReference type="PANTHER" id="PTHR12952">
    <property type="entry name" value="SYS1"/>
    <property type="match status" value="1"/>
</dbReference>
<reference evidence="11" key="1">
    <citation type="journal article" date="2014" name="Insect Biochem. Mol. Biol.">
        <title>An insight into the sialome of the frog biting fly, Corethrella appendiculata.</title>
        <authorList>
            <person name="Ribeiro J.M.C."/>
            <person name="Chagas A.C."/>
            <person name="Pham V.M."/>
            <person name="Lounibos L.P."/>
            <person name="Calvo E."/>
        </authorList>
    </citation>
    <scope>NUCLEOTIDE SEQUENCE</scope>
    <source>
        <tissue evidence="11">Salivary glands</tissue>
    </source>
</reference>
<protein>
    <recommendedName>
        <fullName evidence="3">Protein SYS1 homolog</fullName>
    </recommendedName>
</protein>
<evidence type="ECO:0000256" key="2">
    <source>
        <dbReference type="ARBA" id="ARBA00008160"/>
    </source>
</evidence>
<dbReference type="GO" id="GO:0005802">
    <property type="term" value="C:trans-Golgi network"/>
    <property type="evidence" value="ECO:0007669"/>
    <property type="project" value="TreeGrafter"/>
</dbReference>
<comment type="similarity">
    <text evidence="2">Belongs to the SYS1 family.</text>
</comment>
<feature type="transmembrane region" description="Helical" evidence="10">
    <location>
        <begin position="68"/>
        <end position="88"/>
    </location>
</feature>
<keyword evidence="4" id="KW-0813">Transport</keyword>
<dbReference type="Pfam" id="PF09801">
    <property type="entry name" value="SYS1"/>
    <property type="match status" value="1"/>
</dbReference>
<evidence type="ECO:0000256" key="4">
    <source>
        <dbReference type="ARBA" id="ARBA00022448"/>
    </source>
</evidence>
<evidence type="ECO:0000256" key="7">
    <source>
        <dbReference type="ARBA" id="ARBA00022989"/>
    </source>
</evidence>
<name>U5EWV6_9DIPT</name>
<dbReference type="PIRSF" id="PIRSF031402">
    <property type="entry name" value="SYS1_homologue"/>
    <property type="match status" value="1"/>
</dbReference>
<comment type="subcellular location">
    <subcellularLocation>
        <location evidence="1">Golgi apparatus membrane</location>
        <topology evidence="1">Multi-pass membrane protein</topology>
    </subcellularLocation>
</comment>
<dbReference type="AlphaFoldDB" id="U5EWV6"/>
<dbReference type="GO" id="GO:0005829">
    <property type="term" value="C:cytosol"/>
    <property type="evidence" value="ECO:0007669"/>
    <property type="project" value="GOC"/>
</dbReference>
<dbReference type="GO" id="GO:0043001">
    <property type="term" value="P:Golgi to plasma membrane protein transport"/>
    <property type="evidence" value="ECO:0007669"/>
    <property type="project" value="TreeGrafter"/>
</dbReference>
<keyword evidence="9 10" id="KW-0472">Membrane</keyword>
<evidence type="ECO:0000256" key="3">
    <source>
        <dbReference type="ARBA" id="ARBA00014516"/>
    </source>
</evidence>
<keyword evidence="5 10" id="KW-0812">Transmembrane</keyword>
<dbReference type="InterPro" id="IPR016973">
    <property type="entry name" value="Integral_membrane_SYS1"/>
</dbReference>
<evidence type="ECO:0000256" key="1">
    <source>
        <dbReference type="ARBA" id="ARBA00004653"/>
    </source>
</evidence>
<evidence type="ECO:0000256" key="6">
    <source>
        <dbReference type="ARBA" id="ARBA00022927"/>
    </source>
</evidence>
<proteinExistence type="evidence at transcript level"/>
<dbReference type="GO" id="GO:0006895">
    <property type="term" value="P:Golgi to endosome transport"/>
    <property type="evidence" value="ECO:0007669"/>
    <property type="project" value="TreeGrafter"/>
</dbReference>
<dbReference type="GO" id="GO:0034067">
    <property type="term" value="P:protein localization to Golgi apparatus"/>
    <property type="evidence" value="ECO:0007669"/>
    <property type="project" value="TreeGrafter"/>
</dbReference>